<dbReference type="InterPro" id="IPR036291">
    <property type="entry name" value="NAD(P)-bd_dom_sf"/>
</dbReference>
<keyword evidence="2" id="KW-1185">Reference proteome</keyword>
<name>A0A4Q0ML19_9HYPH</name>
<evidence type="ECO:0008006" key="3">
    <source>
        <dbReference type="Google" id="ProtNLM"/>
    </source>
</evidence>
<sequence>MPNLRGKTVAVAADCEVAAALARRLAKEGALIVLGSPRSDELNETLAELRWECATILWRPMDPHDPAALGELADYAESAFGAIEAIVSGGALRLDAGPAPRLLSPKACPARRFIRLAVASERRDVVCAGENQRVTTIVTRTDGATASPESVADAVVFALAGPSEVEVGSLFLRPLAQAA</sequence>
<organism evidence="1 2">
    <name type="scientific">Hansschlegelia zhihuaiae</name>
    <dbReference type="NCBI Taxonomy" id="405005"/>
    <lineage>
        <taxon>Bacteria</taxon>
        <taxon>Pseudomonadati</taxon>
        <taxon>Pseudomonadota</taxon>
        <taxon>Alphaproteobacteria</taxon>
        <taxon>Hyphomicrobiales</taxon>
        <taxon>Methylopilaceae</taxon>
        <taxon>Hansschlegelia</taxon>
    </lineage>
</organism>
<reference evidence="1 2" key="1">
    <citation type="submission" date="2018-12" db="EMBL/GenBank/DDBJ databases">
        <title>bacterium Hansschlegelia zhihuaiae S113.</title>
        <authorList>
            <person name="He J."/>
        </authorList>
    </citation>
    <scope>NUCLEOTIDE SEQUENCE [LARGE SCALE GENOMIC DNA]</scope>
    <source>
        <strain evidence="1 2">S 113</strain>
    </source>
</reference>
<dbReference type="Gene3D" id="3.40.50.720">
    <property type="entry name" value="NAD(P)-binding Rossmann-like Domain"/>
    <property type="match status" value="1"/>
</dbReference>
<dbReference type="SUPFAM" id="SSF51735">
    <property type="entry name" value="NAD(P)-binding Rossmann-fold domains"/>
    <property type="match status" value="1"/>
</dbReference>
<dbReference type="Proteomes" id="UP000289708">
    <property type="component" value="Unassembled WGS sequence"/>
</dbReference>
<protein>
    <recommendedName>
        <fullName evidence="3">SDR family oxidoreductase</fullName>
    </recommendedName>
</protein>
<gene>
    <name evidence="1" type="ORF">EK403_05810</name>
</gene>
<dbReference type="EMBL" id="RYFI01000004">
    <property type="protein sequence ID" value="RXF74338.1"/>
    <property type="molecule type" value="Genomic_DNA"/>
</dbReference>
<evidence type="ECO:0000313" key="2">
    <source>
        <dbReference type="Proteomes" id="UP000289708"/>
    </source>
</evidence>
<dbReference type="RefSeq" id="WP_128776563.1">
    <property type="nucleotide sequence ID" value="NZ_RYFI01000004.1"/>
</dbReference>
<comment type="caution">
    <text evidence="1">The sequence shown here is derived from an EMBL/GenBank/DDBJ whole genome shotgun (WGS) entry which is preliminary data.</text>
</comment>
<dbReference type="AlphaFoldDB" id="A0A4Q0ML19"/>
<evidence type="ECO:0000313" key="1">
    <source>
        <dbReference type="EMBL" id="RXF74338.1"/>
    </source>
</evidence>
<accession>A0A4Q0ML19</accession>
<proteinExistence type="predicted"/>